<protein>
    <recommendedName>
        <fullName evidence="2">Reverse transcriptase domain-containing protein</fullName>
    </recommendedName>
</protein>
<dbReference type="InterPro" id="IPR053134">
    <property type="entry name" value="RNA-dir_DNA_polymerase"/>
</dbReference>
<dbReference type="Gene3D" id="3.30.70.270">
    <property type="match status" value="1"/>
</dbReference>
<dbReference type="InterPro" id="IPR043502">
    <property type="entry name" value="DNA/RNA_pol_sf"/>
</dbReference>
<dbReference type="Proteomes" id="UP001497516">
    <property type="component" value="Chromosome 1"/>
</dbReference>
<proteinExistence type="predicted"/>
<keyword evidence="4" id="KW-1185">Reference proteome</keyword>
<organism evidence="3 4">
    <name type="scientific">Linum trigynum</name>
    <dbReference type="NCBI Taxonomy" id="586398"/>
    <lineage>
        <taxon>Eukaryota</taxon>
        <taxon>Viridiplantae</taxon>
        <taxon>Streptophyta</taxon>
        <taxon>Embryophyta</taxon>
        <taxon>Tracheophyta</taxon>
        <taxon>Spermatophyta</taxon>
        <taxon>Magnoliopsida</taxon>
        <taxon>eudicotyledons</taxon>
        <taxon>Gunneridae</taxon>
        <taxon>Pentapetalae</taxon>
        <taxon>rosids</taxon>
        <taxon>fabids</taxon>
        <taxon>Malpighiales</taxon>
        <taxon>Linaceae</taxon>
        <taxon>Linum</taxon>
    </lineage>
</organism>
<feature type="region of interest" description="Disordered" evidence="1">
    <location>
        <begin position="656"/>
        <end position="675"/>
    </location>
</feature>
<dbReference type="Gene3D" id="2.40.70.10">
    <property type="entry name" value="Acid Proteases"/>
    <property type="match status" value="1"/>
</dbReference>
<evidence type="ECO:0000256" key="1">
    <source>
        <dbReference type="SAM" id="MobiDB-lite"/>
    </source>
</evidence>
<dbReference type="SUPFAM" id="SSF56672">
    <property type="entry name" value="DNA/RNA polymerases"/>
    <property type="match status" value="1"/>
</dbReference>
<dbReference type="InterPro" id="IPR021109">
    <property type="entry name" value="Peptidase_aspartic_dom_sf"/>
</dbReference>
<dbReference type="EMBL" id="OZ034813">
    <property type="protein sequence ID" value="CAL1356483.1"/>
    <property type="molecule type" value="Genomic_DNA"/>
</dbReference>
<gene>
    <name evidence="3" type="ORF">LTRI10_LOCUS4187</name>
</gene>
<dbReference type="CDD" id="cd01647">
    <property type="entry name" value="RT_LTR"/>
    <property type="match status" value="1"/>
</dbReference>
<dbReference type="InterPro" id="IPR043128">
    <property type="entry name" value="Rev_trsase/Diguanyl_cyclase"/>
</dbReference>
<dbReference type="PANTHER" id="PTHR24559">
    <property type="entry name" value="TRANSPOSON TY3-I GAG-POL POLYPROTEIN"/>
    <property type="match status" value="1"/>
</dbReference>
<dbReference type="PANTHER" id="PTHR24559:SF444">
    <property type="entry name" value="REVERSE TRANSCRIPTASE DOMAIN-CONTAINING PROTEIN"/>
    <property type="match status" value="1"/>
</dbReference>
<dbReference type="CDD" id="cd00303">
    <property type="entry name" value="retropepsin_like"/>
    <property type="match status" value="1"/>
</dbReference>
<dbReference type="InterPro" id="IPR000477">
    <property type="entry name" value="RT_dom"/>
</dbReference>
<feature type="compositionally biased region" description="Basic and acidic residues" evidence="1">
    <location>
        <begin position="370"/>
        <end position="381"/>
    </location>
</feature>
<reference evidence="3 4" key="1">
    <citation type="submission" date="2024-04" db="EMBL/GenBank/DDBJ databases">
        <authorList>
            <person name="Fracassetti M."/>
        </authorList>
    </citation>
    <scope>NUCLEOTIDE SEQUENCE [LARGE SCALE GENOMIC DNA]</scope>
</reference>
<dbReference type="InterPro" id="IPR005162">
    <property type="entry name" value="Retrotrans_gag_dom"/>
</dbReference>
<evidence type="ECO:0000313" key="4">
    <source>
        <dbReference type="Proteomes" id="UP001497516"/>
    </source>
</evidence>
<dbReference type="Pfam" id="PF03732">
    <property type="entry name" value="Retrotrans_gag"/>
    <property type="match status" value="1"/>
</dbReference>
<feature type="region of interest" description="Disordered" evidence="1">
    <location>
        <begin position="357"/>
        <end position="389"/>
    </location>
</feature>
<sequence length="1027" mass="114614">MAEQNSNIPGEVTPIKAMTDPRVFAGLAEASNRDAVLIEEEEPELTAKEMRQLVTKQNDVIADMQKQMSQVIALMMSREAAAAPSAPSDALQLTQGGTSGDVPPPHQAAVELTAPEAQRYEPPGRADLSFLEQHLSPQFRPNPPRKALHQPLCAEIMAEHLSGTPPTLPTYNGTTDPEDHVSTFCLRMQLQTISNAALCRTFPSTFSEICLDWYNRLPNGIIRSFEEFILLFTTKFASQKRRPLHLKALIDIRQKDGESLRAFYVRWSRVAMAVRDLTPETAAHHLMDATTSMELKRALAKRPITLSTELEVKIEKAITLEETLGAGSIRRFEPAKMPKEDQARRQLPVSRDQLLQAHSGARRPPPPPEQAHRGRSPDRRPPNYTPLNDTIKNVYHVLREKGYKINWPAPMKTLPHMRDPKKRCEFHRDTGHWTENCIELRYEIEGLIQRGLLNEFIRGAEEPGERPVEPPPPPQADYDDASGSYVVRKEIGVVTIEGDRPKKKTKRDRAIECAATEAPIKCNLSFDDAELPGGVPSEDPLIITALVAACKVRRLLIDGGSAADILFKSTVDQMDIDPRLIKPAYGNLVDFSGTRVPVIGVVTLPVVLGDQEPRFSRQVEFTIVDCKSPHNGIFGRPLLAKFMALPSTCHQKLKFPTKKGSGEARGTTWEAPKLGEVRQTNIVDTRAEEPRPESMDSDFEVALDPNEPTSKIRVSTHVPGDAIEPLIKLLKEYKKLFAWCTEDIPGVPREVAQHSLGVPVSATPRQQVRRSFTSDKLKAIEEEVARLLSAGLIRPVKYPKWLANVVLVKKSSGAWRMCVDYTTINKVCPGDPYPLPRIDQLIDATANHETLSFLDMFSGYHQIPMSREDEEKTAFMTPFGNFCFVGMPFGLKNAGATYQRMIDAVFSQQRGRNIEAYVDELIVKTKAGKSHLDDLRETFEALRKHSLRLNPLKCVFGAEAGKFLGFMITKRGIEVDPKQITAVQGLRAPRNTLEIQSLNGKIAALGRFIPRSADKCAPFFKTLKNGA</sequence>
<dbReference type="Pfam" id="PF00078">
    <property type="entry name" value="RVT_1"/>
    <property type="match status" value="1"/>
</dbReference>
<evidence type="ECO:0000259" key="2">
    <source>
        <dbReference type="PROSITE" id="PS50878"/>
    </source>
</evidence>
<evidence type="ECO:0000313" key="3">
    <source>
        <dbReference type="EMBL" id="CAL1356483.1"/>
    </source>
</evidence>
<feature type="domain" description="Reverse transcriptase" evidence="2">
    <location>
        <begin position="789"/>
        <end position="968"/>
    </location>
</feature>
<accession>A0AAV2CL21</accession>
<name>A0AAV2CL21_9ROSI</name>
<dbReference type="PROSITE" id="PS50878">
    <property type="entry name" value="RT_POL"/>
    <property type="match status" value="1"/>
</dbReference>
<dbReference type="AlphaFoldDB" id="A0AAV2CL21"/>
<dbReference type="Gene3D" id="3.10.10.10">
    <property type="entry name" value="HIV Type 1 Reverse Transcriptase, subunit A, domain 1"/>
    <property type="match status" value="1"/>
</dbReference>
<feature type="region of interest" description="Disordered" evidence="1">
    <location>
        <begin position="461"/>
        <end position="481"/>
    </location>
</feature>